<comment type="caution">
    <text evidence="5">The sequence shown here is derived from an EMBL/GenBank/DDBJ whole genome shotgun (WGS) entry which is preliminary data.</text>
</comment>
<accession>A0A7J9UTK9</accession>
<evidence type="ECO:0000313" key="5">
    <source>
        <dbReference type="EMBL" id="MPV87653.1"/>
    </source>
</evidence>
<dbReference type="Proteomes" id="UP000429644">
    <property type="component" value="Unassembled WGS sequence"/>
</dbReference>
<gene>
    <name evidence="5" type="ORF">GB882_03155</name>
</gene>
<dbReference type="InterPro" id="IPR050834">
    <property type="entry name" value="Glycosyltransf_2"/>
</dbReference>
<dbReference type="InterPro" id="IPR029044">
    <property type="entry name" value="Nucleotide-diphossugar_trans"/>
</dbReference>
<dbReference type="PANTHER" id="PTHR43685">
    <property type="entry name" value="GLYCOSYLTRANSFERASE"/>
    <property type="match status" value="1"/>
</dbReference>
<evidence type="ECO:0000256" key="2">
    <source>
        <dbReference type="ARBA" id="ARBA00022676"/>
    </source>
</evidence>
<dbReference type="SUPFAM" id="SSF53448">
    <property type="entry name" value="Nucleotide-diphospho-sugar transferases"/>
    <property type="match status" value="1"/>
</dbReference>
<keyword evidence="2" id="KW-0328">Glycosyltransferase</keyword>
<protein>
    <submittedName>
        <fullName evidence="5">Glycosyltransferase</fullName>
    </submittedName>
</protein>
<organism evidence="5 6">
    <name type="scientific">Georgenia ruanii</name>
    <dbReference type="NCBI Taxonomy" id="348442"/>
    <lineage>
        <taxon>Bacteria</taxon>
        <taxon>Bacillati</taxon>
        <taxon>Actinomycetota</taxon>
        <taxon>Actinomycetes</taxon>
        <taxon>Micrococcales</taxon>
        <taxon>Bogoriellaceae</taxon>
        <taxon>Georgenia</taxon>
    </lineage>
</organism>
<evidence type="ECO:0000256" key="1">
    <source>
        <dbReference type="ARBA" id="ARBA00006739"/>
    </source>
</evidence>
<dbReference type="PANTHER" id="PTHR43685:SF5">
    <property type="entry name" value="GLYCOSYLTRANSFERASE EPSE-RELATED"/>
    <property type="match status" value="1"/>
</dbReference>
<dbReference type="InterPro" id="IPR001173">
    <property type="entry name" value="Glyco_trans_2-like"/>
</dbReference>
<keyword evidence="6" id="KW-1185">Reference proteome</keyword>
<dbReference type="Gene3D" id="3.90.550.10">
    <property type="entry name" value="Spore Coat Polysaccharide Biosynthesis Protein SpsA, Chain A"/>
    <property type="match status" value="1"/>
</dbReference>
<name>A0A7J9UTK9_9MICO</name>
<dbReference type="EMBL" id="WHPD01000691">
    <property type="protein sequence ID" value="MPV87653.1"/>
    <property type="molecule type" value="Genomic_DNA"/>
</dbReference>
<proteinExistence type="inferred from homology"/>
<dbReference type="GO" id="GO:0016757">
    <property type="term" value="F:glycosyltransferase activity"/>
    <property type="evidence" value="ECO:0007669"/>
    <property type="project" value="UniProtKB-KW"/>
</dbReference>
<keyword evidence="3 5" id="KW-0808">Transferase</keyword>
<sequence length="271" mass="29532">MLLPVYAGDDAVAFRRAVRSATVEQELPPDELVVVRDGPVGAALRAALRDLIAPGAASPAGEVPVRVVELARNEGLACALERGLAACAHEIVARADADDISLPGRFATQIPLVAAGLDLLGSAITEFDDDEHCLGLTRVLPAEPAEIAATARFRDPFNHPSVVYRRSAVQAAGGYRHLDLMEDYWLFARMIAAGARVGNVAEPLVLYRVGAGAYRRRGGWRLLRSEVALQRRFRAARFTTRGQFLRNVVVRGGYRLVPERLRKAAYRRMVA</sequence>
<feature type="domain" description="Glycosyltransferase 2-like" evidence="4">
    <location>
        <begin position="15"/>
        <end position="130"/>
    </location>
</feature>
<dbReference type="Pfam" id="PF00535">
    <property type="entry name" value="Glycos_transf_2"/>
    <property type="match status" value="1"/>
</dbReference>
<dbReference type="AlphaFoldDB" id="A0A7J9UTK9"/>
<comment type="similarity">
    <text evidence="1">Belongs to the glycosyltransferase 2 family.</text>
</comment>
<evidence type="ECO:0000256" key="3">
    <source>
        <dbReference type="ARBA" id="ARBA00022679"/>
    </source>
</evidence>
<evidence type="ECO:0000259" key="4">
    <source>
        <dbReference type="Pfam" id="PF00535"/>
    </source>
</evidence>
<reference evidence="5 6" key="1">
    <citation type="submission" date="2019-10" db="EMBL/GenBank/DDBJ databases">
        <title>Georgenia wutianyii sp. nov. and Georgenia yuyongxinii sp. nov. isolated from plateau pika (Ochotona curzoniae) in the Qinghai-Tibet plateau of China.</title>
        <authorList>
            <person name="Tian Z."/>
        </authorList>
    </citation>
    <scope>NUCLEOTIDE SEQUENCE [LARGE SCALE GENOMIC DNA]</scope>
    <source>
        <strain evidence="5 6">JCM 15130</strain>
    </source>
</reference>
<evidence type="ECO:0000313" key="6">
    <source>
        <dbReference type="Proteomes" id="UP000429644"/>
    </source>
</evidence>